<name>A0A8X7CF59_9ARAC</name>
<proteinExistence type="predicted"/>
<dbReference type="EMBL" id="BMAV01016285">
    <property type="protein sequence ID" value="GFY66888.1"/>
    <property type="molecule type" value="Genomic_DNA"/>
</dbReference>
<dbReference type="AlphaFoldDB" id="A0A8X7CF59"/>
<keyword evidence="2" id="KW-1185">Reference proteome</keyword>
<reference evidence="1" key="1">
    <citation type="submission" date="2020-08" db="EMBL/GenBank/DDBJ databases">
        <title>Multicomponent nature underlies the extraordinary mechanical properties of spider dragline silk.</title>
        <authorList>
            <person name="Kono N."/>
            <person name="Nakamura H."/>
            <person name="Mori M."/>
            <person name="Yoshida Y."/>
            <person name="Ohtoshi R."/>
            <person name="Malay A.D."/>
            <person name="Moran D.A.P."/>
            <person name="Tomita M."/>
            <person name="Numata K."/>
            <person name="Arakawa K."/>
        </authorList>
    </citation>
    <scope>NUCLEOTIDE SEQUENCE</scope>
</reference>
<dbReference type="OrthoDB" id="6407340at2759"/>
<organism evidence="1 2">
    <name type="scientific">Trichonephila inaurata madagascariensis</name>
    <dbReference type="NCBI Taxonomy" id="2747483"/>
    <lineage>
        <taxon>Eukaryota</taxon>
        <taxon>Metazoa</taxon>
        <taxon>Ecdysozoa</taxon>
        <taxon>Arthropoda</taxon>
        <taxon>Chelicerata</taxon>
        <taxon>Arachnida</taxon>
        <taxon>Araneae</taxon>
        <taxon>Araneomorphae</taxon>
        <taxon>Entelegynae</taxon>
        <taxon>Araneoidea</taxon>
        <taxon>Nephilidae</taxon>
        <taxon>Trichonephila</taxon>
        <taxon>Trichonephila inaurata</taxon>
    </lineage>
</organism>
<gene>
    <name evidence="1" type="ORF">TNIN_179181</name>
</gene>
<evidence type="ECO:0000313" key="2">
    <source>
        <dbReference type="Proteomes" id="UP000886998"/>
    </source>
</evidence>
<dbReference type="Proteomes" id="UP000886998">
    <property type="component" value="Unassembled WGS sequence"/>
</dbReference>
<evidence type="ECO:0000313" key="1">
    <source>
        <dbReference type="EMBL" id="GFY66888.1"/>
    </source>
</evidence>
<accession>A0A8X7CF59</accession>
<comment type="caution">
    <text evidence="1">The sequence shown here is derived from an EMBL/GenBank/DDBJ whole genome shotgun (WGS) entry which is preliminary data.</text>
</comment>
<sequence length="186" mass="22337">MYPVKRNGSEYYKYRKKKTNYFVKTRNGDERYAFDIKKGEIYPKKGLLYAKNRMGKLYYARDLKGNEKYGIRNKKSVLIDHEGEIQLAKYQSGKERYPYDHKGNEYYLTCDNEPYLLRDEEGIKYYAQDRKGNTLIPWNYYNYDKEWMETTDSNNNKVYCPINNCPINCICATPWVVENILRILLV</sequence>
<protein>
    <submittedName>
        <fullName evidence="1">Uncharacterized protein</fullName>
    </submittedName>
</protein>